<organism evidence="1 2">
    <name type="scientific">Nonomuraea mangrovi</name>
    <dbReference type="NCBI Taxonomy" id="2316207"/>
    <lineage>
        <taxon>Bacteria</taxon>
        <taxon>Bacillati</taxon>
        <taxon>Actinomycetota</taxon>
        <taxon>Actinomycetes</taxon>
        <taxon>Streptosporangiales</taxon>
        <taxon>Streptosporangiaceae</taxon>
        <taxon>Nonomuraea</taxon>
    </lineage>
</organism>
<dbReference type="RefSeq" id="WP_379570529.1">
    <property type="nucleotide sequence ID" value="NZ_JBHUFV010000013.1"/>
</dbReference>
<protein>
    <submittedName>
        <fullName evidence="1">Pentapeptide repeat-containing protein</fullName>
    </submittedName>
</protein>
<dbReference type="Gene3D" id="2.160.20.80">
    <property type="entry name" value="E3 ubiquitin-protein ligase SopA"/>
    <property type="match status" value="1"/>
</dbReference>
<comment type="caution">
    <text evidence="1">The sequence shown here is derived from an EMBL/GenBank/DDBJ whole genome shotgun (WGS) entry which is preliminary data.</text>
</comment>
<sequence>MTDLIFDRARLKNVDFTATRFDGFNAYASEFDGCNFSDTSFEQLLMGSTGTGIDGQQWDDARWPQTVFRDCTFRRTRFPQHTFFGNVRFERCVFDRSRLRQQTATFEAEFVDCVFLGRVRSTNFWGRPSEHDQATLGREHNDFAGNDFTGAQLDDVAFRHIDLRAQRFPGLPGYALLDRITERVRAVLPLVDDWPEKRHREEARFALEFLAGTAREDNDDHALISPADMGRRLPPAQREELFAAFTRTTSDTSRD</sequence>
<gene>
    <name evidence="1" type="ORF">ACFSKW_07410</name>
</gene>
<name>A0ABW4SP12_9ACTN</name>
<dbReference type="SUPFAM" id="SSF141571">
    <property type="entry name" value="Pentapeptide repeat-like"/>
    <property type="match status" value="1"/>
</dbReference>
<dbReference type="InterPro" id="IPR001646">
    <property type="entry name" value="5peptide_repeat"/>
</dbReference>
<proteinExistence type="predicted"/>
<accession>A0ABW4SP12</accession>
<dbReference type="Pfam" id="PF00805">
    <property type="entry name" value="Pentapeptide"/>
    <property type="match status" value="1"/>
</dbReference>
<evidence type="ECO:0000313" key="1">
    <source>
        <dbReference type="EMBL" id="MFD1931297.1"/>
    </source>
</evidence>
<keyword evidence="2" id="KW-1185">Reference proteome</keyword>
<dbReference type="EMBL" id="JBHUFV010000013">
    <property type="protein sequence ID" value="MFD1931297.1"/>
    <property type="molecule type" value="Genomic_DNA"/>
</dbReference>
<evidence type="ECO:0000313" key="2">
    <source>
        <dbReference type="Proteomes" id="UP001597368"/>
    </source>
</evidence>
<reference evidence="2" key="1">
    <citation type="journal article" date="2019" name="Int. J. Syst. Evol. Microbiol.">
        <title>The Global Catalogue of Microorganisms (GCM) 10K type strain sequencing project: providing services to taxonomists for standard genome sequencing and annotation.</title>
        <authorList>
            <consortium name="The Broad Institute Genomics Platform"/>
            <consortium name="The Broad Institute Genome Sequencing Center for Infectious Disease"/>
            <person name="Wu L."/>
            <person name="Ma J."/>
        </authorList>
    </citation>
    <scope>NUCLEOTIDE SEQUENCE [LARGE SCALE GENOMIC DNA]</scope>
    <source>
        <strain evidence="2">ICMP 6774ER</strain>
    </source>
</reference>
<dbReference type="Proteomes" id="UP001597368">
    <property type="component" value="Unassembled WGS sequence"/>
</dbReference>